<name>A0AAE3DXK2_9FIRM</name>
<dbReference type="AlphaFoldDB" id="A0AAE3DXK2"/>
<evidence type="ECO:0000313" key="2">
    <source>
        <dbReference type="Proteomes" id="UP001198242"/>
    </source>
</evidence>
<evidence type="ECO:0000313" key="1">
    <source>
        <dbReference type="EMBL" id="MCC2209939.1"/>
    </source>
</evidence>
<dbReference type="EMBL" id="JAJEQM010000003">
    <property type="protein sequence ID" value="MCC2209939.1"/>
    <property type="molecule type" value="Genomic_DNA"/>
</dbReference>
<gene>
    <name evidence="1" type="ORF">LKE05_03890</name>
</gene>
<comment type="caution">
    <text evidence="1">The sequence shown here is derived from an EMBL/GenBank/DDBJ whole genome shotgun (WGS) entry which is preliminary data.</text>
</comment>
<organism evidence="1 2">
    <name type="scientific">Hominilimicola fabiformis</name>
    <dbReference type="NCBI Taxonomy" id="2885356"/>
    <lineage>
        <taxon>Bacteria</taxon>
        <taxon>Bacillati</taxon>
        <taxon>Bacillota</taxon>
        <taxon>Clostridia</taxon>
        <taxon>Eubacteriales</taxon>
        <taxon>Oscillospiraceae</taxon>
        <taxon>Hominilimicola</taxon>
    </lineage>
</organism>
<keyword evidence="2" id="KW-1185">Reference proteome</keyword>
<dbReference type="Gene3D" id="1.10.1070.20">
    <property type="match status" value="1"/>
</dbReference>
<dbReference type="Proteomes" id="UP001198242">
    <property type="component" value="Unassembled WGS sequence"/>
</dbReference>
<reference evidence="1 2" key="1">
    <citation type="submission" date="2021-10" db="EMBL/GenBank/DDBJ databases">
        <title>Anaerobic single-cell dispensing facilitates the cultivation of human gut bacteria.</title>
        <authorList>
            <person name="Afrizal A."/>
        </authorList>
    </citation>
    <scope>NUCLEOTIDE SEQUENCE [LARGE SCALE GENOMIC DNA]</scope>
    <source>
        <strain evidence="1 2">CLA-AA-H232</strain>
    </source>
</reference>
<proteinExistence type="predicted"/>
<accession>A0AAE3DXK2</accession>
<protein>
    <submittedName>
        <fullName evidence="1">HipA domain-containing protein</fullName>
    </submittedName>
</protein>
<dbReference type="RefSeq" id="WP_308455977.1">
    <property type="nucleotide sequence ID" value="NZ_JAJEQM010000003.1"/>
</dbReference>
<sequence length="281" mass="32630">MSSITRNNFSIHSNSKGNLLKTEYQKDGIVYFVKSGRLQVRDFPEKWGIEPVIEVLCYEIGKLMGLNVAEQSLIGMEGIRYGKNFRTLVCSSPDFRNGKTLIYLASLYAEDESNIDFEKLCRNTGCGNDLINLLAFDLIIMNEDRHNSNVGFLMSDNGELKLSPIYDNGYSLLYDDIKGMLNDFKLAYRYCLCNAPLYEERFNAAERIFQKMSKIYVPTINLNIERNQVADRVMAVKKTYSELVYADINNIQLKDIWWEKIIDFIMWRIEYVRDLRDSVAE</sequence>